<evidence type="ECO:0000313" key="2">
    <source>
        <dbReference type="EMBL" id="GAX25726.1"/>
    </source>
</evidence>
<name>A0A1Z5KHK7_FISSO</name>
<dbReference type="PANTHER" id="PTHR11145:SF8">
    <property type="entry name" value="RE57120P"/>
    <property type="match status" value="1"/>
</dbReference>
<dbReference type="InterPro" id="IPR000210">
    <property type="entry name" value="BTB/POZ_dom"/>
</dbReference>
<evidence type="ECO:0000313" key="3">
    <source>
        <dbReference type="Proteomes" id="UP000198406"/>
    </source>
</evidence>
<sequence length="221" mass="25277">MTIMSCQERGKIVRLNVGGTRYDVSRTTLERCEGSMLNSLISEYWKEGNSDEPIFIDRNGRLFEYVLDYLRTAKVYLPSSVSLLALEEEFDFYGLDVDMTKVHCMDASMGSLNALYESHYLLGLADQISAEAYTTAARRAVEKSLRKSDIAPKPSREIPFFILVECYKRNPTPGASFCVYIPEEYQPHMDTDLVNNILTNRGFEIVNSAFKHFLYIKKVSE</sequence>
<protein>
    <submittedName>
        <fullName evidence="2">Potassium voltage-gated channel Shaw-related subfamily C member 4</fullName>
    </submittedName>
</protein>
<proteinExistence type="predicted"/>
<dbReference type="OrthoDB" id="45549at2759"/>
<dbReference type="PROSITE" id="PS50097">
    <property type="entry name" value="BTB"/>
    <property type="match status" value="1"/>
</dbReference>
<dbReference type="InterPro" id="IPR045068">
    <property type="entry name" value="BACURD1-3"/>
</dbReference>
<keyword evidence="3" id="KW-1185">Reference proteome</keyword>
<dbReference type="Pfam" id="PF02214">
    <property type="entry name" value="BTB_2"/>
    <property type="match status" value="1"/>
</dbReference>
<comment type="caution">
    <text evidence="2">The sequence shown here is derived from an EMBL/GenBank/DDBJ whole genome shotgun (WGS) entry which is preliminary data.</text>
</comment>
<evidence type="ECO:0000259" key="1">
    <source>
        <dbReference type="PROSITE" id="PS50097"/>
    </source>
</evidence>
<dbReference type="InterPro" id="IPR003131">
    <property type="entry name" value="T1-type_BTB"/>
</dbReference>
<dbReference type="PANTHER" id="PTHR11145">
    <property type="entry name" value="BTB/POZ DOMAIN-CONTAINING ADAPTER FOR CUL3-MEDIATED RHOA DEGRADATION PROTEIN FAMILY MEMBER"/>
    <property type="match status" value="1"/>
</dbReference>
<organism evidence="2 3">
    <name type="scientific">Fistulifera solaris</name>
    <name type="common">Oleaginous diatom</name>
    <dbReference type="NCBI Taxonomy" id="1519565"/>
    <lineage>
        <taxon>Eukaryota</taxon>
        <taxon>Sar</taxon>
        <taxon>Stramenopiles</taxon>
        <taxon>Ochrophyta</taxon>
        <taxon>Bacillariophyta</taxon>
        <taxon>Bacillariophyceae</taxon>
        <taxon>Bacillariophycidae</taxon>
        <taxon>Naviculales</taxon>
        <taxon>Naviculaceae</taxon>
        <taxon>Fistulifera</taxon>
    </lineage>
</organism>
<dbReference type="Gene3D" id="3.30.710.10">
    <property type="entry name" value="Potassium Channel Kv1.1, Chain A"/>
    <property type="match status" value="1"/>
</dbReference>
<dbReference type="AlphaFoldDB" id="A0A1Z5KHK7"/>
<dbReference type="SMART" id="SM00225">
    <property type="entry name" value="BTB"/>
    <property type="match status" value="1"/>
</dbReference>
<dbReference type="GO" id="GO:0051260">
    <property type="term" value="P:protein homooligomerization"/>
    <property type="evidence" value="ECO:0007669"/>
    <property type="project" value="InterPro"/>
</dbReference>
<gene>
    <name evidence="2" type="ORF">FisN_14Lh044</name>
</gene>
<dbReference type="EMBL" id="BDSP01000230">
    <property type="protein sequence ID" value="GAX25726.1"/>
    <property type="molecule type" value="Genomic_DNA"/>
</dbReference>
<dbReference type="SUPFAM" id="SSF54695">
    <property type="entry name" value="POZ domain"/>
    <property type="match status" value="1"/>
</dbReference>
<feature type="domain" description="BTB" evidence="1">
    <location>
        <begin position="11"/>
        <end position="79"/>
    </location>
</feature>
<dbReference type="Proteomes" id="UP000198406">
    <property type="component" value="Unassembled WGS sequence"/>
</dbReference>
<accession>A0A1Z5KHK7</accession>
<dbReference type="CDD" id="cd18316">
    <property type="entry name" value="BTB_POZ_KCTD-like"/>
    <property type="match status" value="1"/>
</dbReference>
<dbReference type="InterPro" id="IPR011333">
    <property type="entry name" value="SKP1/BTB/POZ_sf"/>
</dbReference>
<dbReference type="InParanoid" id="A0A1Z5KHK7"/>
<reference evidence="2 3" key="1">
    <citation type="journal article" date="2015" name="Plant Cell">
        <title>Oil accumulation by the oleaginous diatom Fistulifera solaris as revealed by the genome and transcriptome.</title>
        <authorList>
            <person name="Tanaka T."/>
            <person name="Maeda Y."/>
            <person name="Veluchamy A."/>
            <person name="Tanaka M."/>
            <person name="Abida H."/>
            <person name="Marechal E."/>
            <person name="Bowler C."/>
            <person name="Muto M."/>
            <person name="Sunaga Y."/>
            <person name="Tanaka M."/>
            <person name="Yoshino T."/>
            <person name="Taniguchi T."/>
            <person name="Fukuda Y."/>
            <person name="Nemoto M."/>
            <person name="Matsumoto M."/>
            <person name="Wong P.S."/>
            <person name="Aburatani S."/>
            <person name="Fujibuchi W."/>
        </authorList>
    </citation>
    <scope>NUCLEOTIDE SEQUENCE [LARGE SCALE GENOMIC DNA]</scope>
    <source>
        <strain evidence="2 3">JPCC DA0580</strain>
    </source>
</reference>